<reference evidence="2 3" key="1">
    <citation type="submission" date="2016-04" db="EMBL/GenBank/DDBJ databases">
        <authorList>
            <person name="Evans L.H."/>
            <person name="Alamgir A."/>
            <person name="Owens N."/>
            <person name="Weber N.D."/>
            <person name="Virtaneva K."/>
            <person name="Barbian K."/>
            <person name="Babar A."/>
            <person name="Rosenke K."/>
        </authorList>
    </citation>
    <scope>NUCLEOTIDE SEQUENCE [LARGE SCALE GENOMIC DNA]</scope>
    <source>
        <strain evidence="2 3">IFM 0406</strain>
    </source>
</reference>
<proteinExistence type="predicted"/>
<dbReference type="Proteomes" id="UP000076512">
    <property type="component" value="Unassembled WGS sequence"/>
</dbReference>
<organism evidence="2 3">
    <name type="scientific">Nocardia terpenica</name>
    <dbReference type="NCBI Taxonomy" id="455432"/>
    <lineage>
        <taxon>Bacteria</taxon>
        <taxon>Bacillati</taxon>
        <taxon>Actinomycetota</taxon>
        <taxon>Actinomycetes</taxon>
        <taxon>Mycobacteriales</taxon>
        <taxon>Nocardiaceae</taxon>
        <taxon>Nocardia</taxon>
    </lineage>
</organism>
<gene>
    <name evidence="2" type="ORF">AWN90_07785</name>
</gene>
<name>A0A164IQQ0_9NOCA</name>
<comment type="caution">
    <text evidence="2">The sequence shown here is derived from an EMBL/GenBank/DDBJ whole genome shotgun (WGS) entry which is preliminary data.</text>
</comment>
<accession>A0A164IQQ0</accession>
<protein>
    <submittedName>
        <fullName evidence="2">Uncharacterized protein</fullName>
    </submittedName>
</protein>
<sequence>MAGDIASIDVGPDGSLRAIRLTDYGRRLDPDTLVEAIIRLHATALAEARNSVADAVARLENDPRLLALRERMTDALNQQPHQQADAGWTHQQAASTSRCDPTPEDEMDPYYQRKTWLEY</sequence>
<dbReference type="EMBL" id="LWGR01000019">
    <property type="protein sequence ID" value="KZM69666.1"/>
    <property type="molecule type" value="Genomic_DNA"/>
</dbReference>
<feature type="compositionally biased region" description="Polar residues" evidence="1">
    <location>
        <begin position="89"/>
        <end position="99"/>
    </location>
</feature>
<dbReference type="STRING" id="455432.AWN90_07785"/>
<dbReference type="AlphaFoldDB" id="A0A164IQQ0"/>
<evidence type="ECO:0000313" key="3">
    <source>
        <dbReference type="Proteomes" id="UP000076512"/>
    </source>
</evidence>
<feature type="region of interest" description="Disordered" evidence="1">
    <location>
        <begin position="75"/>
        <end position="109"/>
    </location>
</feature>
<keyword evidence="3" id="KW-1185">Reference proteome</keyword>
<evidence type="ECO:0000256" key="1">
    <source>
        <dbReference type="SAM" id="MobiDB-lite"/>
    </source>
</evidence>
<evidence type="ECO:0000313" key="2">
    <source>
        <dbReference type="EMBL" id="KZM69666.1"/>
    </source>
</evidence>